<comment type="subcellular location">
    <subcellularLocation>
        <location evidence="1 5 6">Nucleus</location>
    </subcellularLocation>
</comment>
<feature type="compositionally biased region" description="Basic and acidic residues" evidence="7">
    <location>
        <begin position="7"/>
        <end position="17"/>
    </location>
</feature>
<dbReference type="PROSITE" id="PS50071">
    <property type="entry name" value="HOMEOBOX_2"/>
    <property type="match status" value="1"/>
</dbReference>
<feature type="domain" description="Homeobox" evidence="8">
    <location>
        <begin position="213"/>
        <end position="273"/>
    </location>
</feature>
<evidence type="ECO:0000256" key="6">
    <source>
        <dbReference type="RuleBase" id="RU000682"/>
    </source>
</evidence>
<dbReference type="InterPro" id="IPR001356">
    <property type="entry name" value="HD"/>
</dbReference>
<evidence type="ECO:0000259" key="8">
    <source>
        <dbReference type="PROSITE" id="PS50071"/>
    </source>
</evidence>
<dbReference type="Gene3D" id="1.10.10.60">
    <property type="entry name" value="Homeodomain-like"/>
    <property type="match status" value="1"/>
</dbReference>
<dbReference type="GO" id="GO:0005634">
    <property type="term" value="C:nucleus"/>
    <property type="evidence" value="ECO:0007669"/>
    <property type="project" value="UniProtKB-SubCell"/>
</dbReference>
<dbReference type="Pfam" id="PF00046">
    <property type="entry name" value="Homeodomain"/>
    <property type="match status" value="1"/>
</dbReference>
<organism evidence="9 10">
    <name type="scientific">Owenia fusiformis</name>
    <name type="common">Polychaete worm</name>
    <dbReference type="NCBI Taxonomy" id="6347"/>
    <lineage>
        <taxon>Eukaryota</taxon>
        <taxon>Metazoa</taxon>
        <taxon>Spiralia</taxon>
        <taxon>Lophotrochozoa</taxon>
        <taxon>Annelida</taxon>
        <taxon>Polychaeta</taxon>
        <taxon>Sedentaria</taxon>
        <taxon>Canalipalpata</taxon>
        <taxon>Sabellida</taxon>
        <taxon>Oweniida</taxon>
        <taxon>Oweniidae</taxon>
        <taxon>Owenia</taxon>
    </lineage>
</organism>
<evidence type="ECO:0000256" key="5">
    <source>
        <dbReference type="PROSITE-ProRule" id="PRU00108"/>
    </source>
</evidence>
<gene>
    <name evidence="9" type="ORF">OFUS_LOCUS2487</name>
</gene>
<dbReference type="InterPro" id="IPR020479">
    <property type="entry name" value="HD_metazoa"/>
</dbReference>
<sequence>MSGNEFFEMKRDKEENNNKNYLRNNSPINLAKNDVKRPIAIAPVPVRSVLSIDDILGRSSTCERQEPSTRPKDHTSYEQRKYKEQKTYENAKSPTSKEQRVDFEQFHERENSRSPSEENIERPDSSHSSLDASNTNIYGGLTSANPFLMGAGSPPGTALGGAHPFASLSMPPHMQLPGFDVSSAALLYPSLLRQHIFGLNVPKPVGRRARKPGVDRKPRQAYSSKQLEQLEEEFKTDKYLSVSKRMELSQALSLTETQIKTWFQNRRTKWKKQMTARMKMAQRQGLVPPYWSPITSPYAFASPYLAANGTSFASPVSLPSAFEQSTTTTTT</sequence>
<dbReference type="GO" id="GO:0000981">
    <property type="term" value="F:DNA-binding transcription factor activity, RNA polymerase II-specific"/>
    <property type="evidence" value="ECO:0007669"/>
    <property type="project" value="InterPro"/>
</dbReference>
<dbReference type="OrthoDB" id="6159439at2759"/>
<dbReference type="PROSITE" id="PS00027">
    <property type="entry name" value="HOMEOBOX_1"/>
    <property type="match status" value="1"/>
</dbReference>
<evidence type="ECO:0000256" key="4">
    <source>
        <dbReference type="ARBA" id="ARBA00023242"/>
    </source>
</evidence>
<feature type="region of interest" description="Disordered" evidence="7">
    <location>
        <begin position="60"/>
        <end position="134"/>
    </location>
</feature>
<keyword evidence="3 5" id="KW-0371">Homeobox</keyword>
<dbReference type="PANTHER" id="PTHR24333:SF9">
    <property type="entry name" value="HOMEOBOX DOMAIN-CONTAINING PROTEIN"/>
    <property type="match status" value="1"/>
</dbReference>
<keyword evidence="4 5" id="KW-0539">Nucleus</keyword>
<reference evidence="9" key="1">
    <citation type="submission" date="2022-03" db="EMBL/GenBank/DDBJ databases">
        <authorList>
            <person name="Martin C."/>
        </authorList>
    </citation>
    <scope>NUCLEOTIDE SEQUENCE</scope>
</reference>
<accession>A0A8S4N2S6</accession>
<dbReference type="SMART" id="SM00389">
    <property type="entry name" value="HOX"/>
    <property type="match status" value="1"/>
</dbReference>
<evidence type="ECO:0000256" key="1">
    <source>
        <dbReference type="ARBA" id="ARBA00004123"/>
    </source>
</evidence>
<dbReference type="PANTHER" id="PTHR24333">
    <property type="entry name" value="HOMEO BOX HB9 LIKE A-RELATED"/>
    <property type="match status" value="1"/>
</dbReference>
<keyword evidence="10" id="KW-1185">Reference proteome</keyword>
<dbReference type="InterPro" id="IPR050848">
    <property type="entry name" value="Homeobox_TF"/>
</dbReference>
<evidence type="ECO:0000256" key="2">
    <source>
        <dbReference type="ARBA" id="ARBA00023125"/>
    </source>
</evidence>
<dbReference type="Proteomes" id="UP000749559">
    <property type="component" value="Unassembled WGS sequence"/>
</dbReference>
<comment type="caution">
    <text evidence="9">The sequence shown here is derived from an EMBL/GenBank/DDBJ whole genome shotgun (WGS) entry which is preliminary data.</text>
</comment>
<evidence type="ECO:0000313" key="10">
    <source>
        <dbReference type="Proteomes" id="UP000749559"/>
    </source>
</evidence>
<name>A0A8S4N2S6_OWEFU</name>
<dbReference type="PRINTS" id="PR00024">
    <property type="entry name" value="HOMEOBOX"/>
</dbReference>
<dbReference type="CDD" id="cd00086">
    <property type="entry name" value="homeodomain"/>
    <property type="match status" value="1"/>
</dbReference>
<feature type="region of interest" description="Disordered" evidence="7">
    <location>
        <begin position="1"/>
        <end position="27"/>
    </location>
</feature>
<dbReference type="GO" id="GO:0003677">
    <property type="term" value="F:DNA binding"/>
    <property type="evidence" value="ECO:0007669"/>
    <property type="project" value="UniProtKB-UniRule"/>
</dbReference>
<dbReference type="InterPro" id="IPR009057">
    <property type="entry name" value="Homeodomain-like_sf"/>
</dbReference>
<evidence type="ECO:0000313" key="9">
    <source>
        <dbReference type="EMBL" id="CAH1775143.1"/>
    </source>
</evidence>
<protein>
    <recommendedName>
        <fullName evidence="8">Homeobox domain-containing protein</fullName>
    </recommendedName>
</protein>
<keyword evidence="2 5" id="KW-0238">DNA-binding</keyword>
<dbReference type="InterPro" id="IPR017970">
    <property type="entry name" value="Homeobox_CS"/>
</dbReference>
<evidence type="ECO:0000256" key="7">
    <source>
        <dbReference type="SAM" id="MobiDB-lite"/>
    </source>
</evidence>
<dbReference type="EMBL" id="CAIIXF020000001">
    <property type="protein sequence ID" value="CAH1775143.1"/>
    <property type="molecule type" value="Genomic_DNA"/>
</dbReference>
<evidence type="ECO:0000256" key="3">
    <source>
        <dbReference type="ARBA" id="ARBA00023155"/>
    </source>
</evidence>
<dbReference type="AlphaFoldDB" id="A0A8S4N2S6"/>
<proteinExistence type="predicted"/>
<dbReference type="SUPFAM" id="SSF46689">
    <property type="entry name" value="Homeodomain-like"/>
    <property type="match status" value="1"/>
</dbReference>
<feature type="DNA-binding region" description="Homeobox" evidence="5">
    <location>
        <begin position="215"/>
        <end position="274"/>
    </location>
</feature>
<feature type="compositionally biased region" description="Basic and acidic residues" evidence="7">
    <location>
        <begin position="61"/>
        <end position="125"/>
    </location>
</feature>